<feature type="non-terminal residue" evidence="1">
    <location>
        <position position="1"/>
    </location>
</feature>
<name>A0AC60P1F7_IXOPE</name>
<dbReference type="EMBL" id="JABSTQ010011277">
    <property type="protein sequence ID" value="KAG0413273.1"/>
    <property type="molecule type" value="Genomic_DNA"/>
</dbReference>
<keyword evidence="2" id="KW-1185">Reference proteome</keyword>
<protein>
    <submittedName>
        <fullName evidence="1">Uncharacterized protein</fullName>
    </submittedName>
</protein>
<evidence type="ECO:0000313" key="2">
    <source>
        <dbReference type="Proteomes" id="UP000805193"/>
    </source>
</evidence>
<gene>
    <name evidence="1" type="ORF">HPB47_009577</name>
</gene>
<organism evidence="1 2">
    <name type="scientific">Ixodes persulcatus</name>
    <name type="common">Taiga tick</name>
    <dbReference type="NCBI Taxonomy" id="34615"/>
    <lineage>
        <taxon>Eukaryota</taxon>
        <taxon>Metazoa</taxon>
        <taxon>Ecdysozoa</taxon>
        <taxon>Arthropoda</taxon>
        <taxon>Chelicerata</taxon>
        <taxon>Arachnida</taxon>
        <taxon>Acari</taxon>
        <taxon>Parasitiformes</taxon>
        <taxon>Ixodida</taxon>
        <taxon>Ixodoidea</taxon>
        <taxon>Ixodidae</taxon>
        <taxon>Ixodinae</taxon>
        <taxon>Ixodes</taxon>
    </lineage>
</organism>
<accession>A0AC60P1F7</accession>
<evidence type="ECO:0000313" key="1">
    <source>
        <dbReference type="EMBL" id="KAG0413273.1"/>
    </source>
</evidence>
<reference evidence="1 2" key="1">
    <citation type="journal article" date="2020" name="Cell">
        <title>Large-Scale Comparative Analyses of Tick Genomes Elucidate Their Genetic Diversity and Vector Capacities.</title>
        <authorList>
            <consortium name="Tick Genome and Microbiome Consortium (TIGMIC)"/>
            <person name="Jia N."/>
            <person name="Wang J."/>
            <person name="Shi W."/>
            <person name="Du L."/>
            <person name="Sun Y."/>
            <person name="Zhan W."/>
            <person name="Jiang J.F."/>
            <person name="Wang Q."/>
            <person name="Zhang B."/>
            <person name="Ji P."/>
            <person name="Bell-Sakyi L."/>
            <person name="Cui X.M."/>
            <person name="Yuan T.T."/>
            <person name="Jiang B.G."/>
            <person name="Yang W.F."/>
            <person name="Lam T.T."/>
            <person name="Chang Q.C."/>
            <person name="Ding S.J."/>
            <person name="Wang X.J."/>
            <person name="Zhu J.G."/>
            <person name="Ruan X.D."/>
            <person name="Zhao L."/>
            <person name="Wei J.T."/>
            <person name="Ye R.Z."/>
            <person name="Que T.C."/>
            <person name="Du C.H."/>
            <person name="Zhou Y.H."/>
            <person name="Cheng J.X."/>
            <person name="Dai P.F."/>
            <person name="Guo W.B."/>
            <person name="Han X.H."/>
            <person name="Huang E.J."/>
            <person name="Li L.F."/>
            <person name="Wei W."/>
            <person name="Gao Y.C."/>
            <person name="Liu J.Z."/>
            <person name="Shao H.Z."/>
            <person name="Wang X."/>
            <person name="Wang C.C."/>
            <person name="Yang T.C."/>
            <person name="Huo Q.B."/>
            <person name="Li W."/>
            <person name="Chen H.Y."/>
            <person name="Chen S.E."/>
            <person name="Zhou L.G."/>
            <person name="Ni X.B."/>
            <person name="Tian J.H."/>
            <person name="Sheng Y."/>
            <person name="Liu T."/>
            <person name="Pan Y.S."/>
            <person name="Xia L.Y."/>
            <person name="Li J."/>
            <person name="Zhao F."/>
            <person name="Cao W.C."/>
        </authorList>
    </citation>
    <scope>NUCLEOTIDE SEQUENCE [LARGE SCALE GENOMIC DNA]</scope>
    <source>
        <strain evidence="1">Iper-2018</strain>
    </source>
</reference>
<proteinExistence type="predicted"/>
<sequence>RAASTSVPFLAAQEPFGLGVRLVRSRSARKYLFEGAPADPDYQPLPEDRPGGFNWRDNENRGA</sequence>
<dbReference type="Proteomes" id="UP000805193">
    <property type="component" value="Unassembled WGS sequence"/>
</dbReference>
<comment type="caution">
    <text evidence="1">The sequence shown here is derived from an EMBL/GenBank/DDBJ whole genome shotgun (WGS) entry which is preliminary data.</text>
</comment>